<proteinExistence type="predicted"/>
<dbReference type="AlphaFoldDB" id="A0A0K2TSR2"/>
<protein>
    <submittedName>
        <fullName evidence="1">Uncharacterized protein</fullName>
    </submittedName>
</protein>
<accession>A0A0K2TSR2</accession>
<evidence type="ECO:0000313" key="1">
    <source>
        <dbReference type="EMBL" id="CDW28712.1"/>
    </source>
</evidence>
<reference evidence="1" key="1">
    <citation type="submission" date="2014-05" db="EMBL/GenBank/DDBJ databases">
        <authorList>
            <person name="Chronopoulou M."/>
        </authorList>
    </citation>
    <scope>NUCLEOTIDE SEQUENCE</scope>
    <source>
        <tissue evidence="1">Whole organism</tissue>
    </source>
</reference>
<sequence length="57" mass="7055">MRSKFQIIKYIFVKKRWWYLTRLSYSVSTPRAHQSSWNYAGDIIHYYHSMLDKNLIL</sequence>
<organism evidence="1">
    <name type="scientific">Lepeophtheirus salmonis</name>
    <name type="common">Salmon louse</name>
    <name type="synonym">Caligus salmonis</name>
    <dbReference type="NCBI Taxonomy" id="72036"/>
    <lineage>
        <taxon>Eukaryota</taxon>
        <taxon>Metazoa</taxon>
        <taxon>Ecdysozoa</taxon>
        <taxon>Arthropoda</taxon>
        <taxon>Crustacea</taxon>
        <taxon>Multicrustacea</taxon>
        <taxon>Hexanauplia</taxon>
        <taxon>Copepoda</taxon>
        <taxon>Siphonostomatoida</taxon>
        <taxon>Caligidae</taxon>
        <taxon>Lepeophtheirus</taxon>
    </lineage>
</organism>
<dbReference type="EMBL" id="HACA01011351">
    <property type="protein sequence ID" value="CDW28712.1"/>
    <property type="molecule type" value="Transcribed_RNA"/>
</dbReference>
<name>A0A0K2TSR2_LEPSM</name>